<dbReference type="CDD" id="cd03699">
    <property type="entry name" value="EF4_II"/>
    <property type="match status" value="1"/>
</dbReference>
<dbReference type="Proteomes" id="UP000195557">
    <property type="component" value="Unassembled WGS sequence"/>
</dbReference>
<name>A0A1Y5I8H6_OSTTA</name>
<keyword evidence="7 8" id="KW-0472">Membrane</keyword>
<dbReference type="InterPro" id="IPR038363">
    <property type="entry name" value="LepA_C_sf"/>
</dbReference>
<dbReference type="InterPro" id="IPR000795">
    <property type="entry name" value="T_Tr_GTP-bd_dom"/>
</dbReference>
<dbReference type="FunFam" id="2.40.30.10:FF:000015">
    <property type="entry name" value="Translation factor GUF1, mitochondrial"/>
    <property type="match status" value="1"/>
</dbReference>
<dbReference type="InterPro" id="IPR006297">
    <property type="entry name" value="EF-4"/>
</dbReference>
<dbReference type="Gene3D" id="3.40.50.300">
    <property type="entry name" value="P-loop containing nucleotide triphosphate hydrolases"/>
    <property type="match status" value="1"/>
</dbReference>
<dbReference type="FunFam" id="3.30.70.2570:FF:000001">
    <property type="entry name" value="Translation factor GUF1, mitochondrial"/>
    <property type="match status" value="1"/>
</dbReference>
<dbReference type="FunFam" id="3.30.70.240:FF:000007">
    <property type="entry name" value="Translation factor GUF1, mitochondrial"/>
    <property type="match status" value="1"/>
</dbReference>
<evidence type="ECO:0000256" key="7">
    <source>
        <dbReference type="ARBA" id="ARBA00023136"/>
    </source>
</evidence>
<sequence length="667" mass="72968">MRRVLKELCRNATALSASSNASTTALSQRFRSTLSFFRYHSSVPLKNADDAPTADRLTAVPLERTRNFSIIAHVDHGKSTLADRLLELTGAIRRASGGARNEQVLDTLPVERRRGITVKAQAVSILHRDESDGEEYLLNLIDTPGHADFSFEVARSLSACDGAVLLVDATQGVEAQTIATFYLALDRNLVIIPAANKVDMSSADVERVANQMVRVFGVERDEVLEVSGKTGLNAEKVLSAVVQRVPPPRGNPDGSLRALLLDCRYDDFRGAVNLVQVVDGVLHKGDKITSLASGQHFEVLELGFNTPTPIATNVLSAGQVGYMITNVRDVRSSKVGDTLHMRGLTTIEPLAGFRPAKPMVFQGLFPVNSDDFEKLRAAVSKLTLNDASVTAQAENSSALGAGFRCGFLGLLHADVFHQRLQEEFGAEIIATAPTVPYRIKHQSDDTYIDCTSPLSVPSGGFPSKSTEIEEPLVEATIICPSNVVGTILELCADRRGEQLEQSFLDDSRVILRYKLPLGEVAADFADELKSRSSGYATFDYEDAGMRKSDIVRMDVLVNGVIVDALATLVHRTKAQRHGKDIVARLKDALPRQLYEIAIQASLGSKIIAREDIRAFRKQVTSKCYGGDITRKKKLLEKQKEGKRRMRRIGNVDIPNDTFAGILSTKRD</sequence>
<comment type="similarity">
    <text evidence="8">Belongs to the GTP-binding elongation factor family. LepA subfamily.</text>
</comment>
<dbReference type="InterPro" id="IPR013842">
    <property type="entry name" value="LepA_CTD"/>
</dbReference>
<dbReference type="FunFam" id="3.40.50.300:FF:000078">
    <property type="entry name" value="Elongation factor 4"/>
    <property type="match status" value="1"/>
</dbReference>
<comment type="catalytic activity">
    <reaction evidence="8">
        <text>GTP + H2O = GDP + phosphate + H(+)</text>
        <dbReference type="Rhea" id="RHEA:19669"/>
        <dbReference type="ChEBI" id="CHEBI:15377"/>
        <dbReference type="ChEBI" id="CHEBI:15378"/>
        <dbReference type="ChEBI" id="CHEBI:37565"/>
        <dbReference type="ChEBI" id="CHEBI:43474"/>
        <dbReference type="ChEBI" id="CHEBI:58189"/>
        <dbReference type="EC" id="3.6.5.n1"/>
    </reaction>
</comment>
<dbReference type="Pfam" id="PF00679">
    <property type="entry name" value="EFG_C"/>
    <property type="match status" value="1"/>
</dbReference>
<dbReference type="Gene3D" id="3.30.70.870">
    <property type="entry name" value="Elongation Factor G (Translational Gtpase), domain 3"/>
    <property type="match status" value="1"/>
</dbReference>
<dbReference type="Gene3D" id="3.30.70.240">
    <property type="match status" value="1"/>
</dbReference>
<feature type="binding site" evidence="8">
    <location>
        <begin position="196"/>
        <end position="199"/>
    </location>
    <ligand>
        <name>GTP</name>
        <dbReference type="ChEBI" id="CHEBI:37565"/>
    </ligand>
</feature>
<proteinExistence type="inferred from homology"/>
<dbReference type="CDD" id="cd01890">
    <property type="entry name" value="LepA"/>
    <property type="match status" value="1"/>
</dbReference>
<dbReference type="GO" id="GO:0005759">
    <property type="term" value="C:mitochondrial matrix"/>
    <property type="evidence" value="ECO:0007669"/>
    <property type="project" value="UniProtKB-UniRule"/>
</dbReference>
<keyword evidence="3 8" id="KW-0999">Mitochondrion inner membrane</keyword>
<dbReference type="CDD" id="cd16260">
    <property type="entry name" value="EF4_III"/>
    <property type="match status" value="1"/>
</dbReference>
<dbReference type="PANTHER" id="PTHR43512:SF7">
    <property type="entry name" value="TRANSLATION FACTOR GUF1, MITOCHONDRIAL"/>
    <property type="match status" value="1"/>
</dbReference>
<evidence type="ECO:0000256" key="6">
    <source>
        <dbReference type="ARBA" id="ARBA00023134"/>
    </source>
</evidence>
<keyword evidence="8" id="KW-0648">Protein biosynthesis</keyword>
<dbReference type="CDD" id="cd03709">
    <property type="entry name" value="lepA_C"/>
    <property type="match status" value="1"/>
</dbReference>
<evidence type="ECO:0000256" key="8">
    <source>
        <dbReference type="HAMAP-Rule" id="MF_03137"/>
    </source>
</evidence>
<dbReference type="InterPro" id="IPR035647">
    <property type="entry name" value="EFG_III/V"/>
</dbReference>
<evidence type="ECO:0000256" key="2">
    <source>
        <dbReference type="ARBA" id="ARBA00022741"/>
    </source>
</evidence>
<dbReference type="SUPFAM" id="SSF52540">
    <property type="entry name" value="P-loop containing nucleoside triphosphate hydrolases"/>
    <property type="match status" value="1"/>
</dbReference>
<feature type="binding site" evidence="8">
    <location>
        <begin position="72"/>
        <end position="79"/>
    </location>
    <ligand>
        <name>GTP</name>
        <dbReference type="ChEBI" id="CHEBI:37565"/>
    </ligand>
</feature>
<dbReference type="GO" id="GO:0005525">
    <property type="term" value="F:GTP binding"/>
    <property type="evidence" value="ECO:0007669"/>
    <property type="project" value="UniProtKB-UniRule"/>
</dbReference>
<comment type="function">
    <text evidence="8">Promotes mitochondrial protein synthesis. May act as a fidelity factor of the translation reaction, by catalyzing a one-codon backward translocation of tRNAs on improperly translocated ribosomes. Binds to mitochondrial ribosomes in a GTP-dependent manner.</text>
</comment>
<gene>
    <name evidence="10" type="ORF">BE221DRAFT_175440</name>
</gene>
<comment type="subcellular location">
    <subcellularLocation>
        <location evidence="8">Mitochondrion inner membrane</location>
        <topology evidence="8">Peripheral membrane protein</topology>
        <orientation evidence="8">Matrix side</orientation>
    </subcellularLocation>
</comment>
<organism evidence="10">
    <name type="scientific">Ostreococcus tauri</name>
    <name type="common">Marine green alga</name>
    <dbReference type="NCBI Taxonomy" id="70448"/>
    <lineage>
        <taxon>Eukaryota</taxon>
        <taxon>Viridiplantae</taxon>
        <taxon>Chlorophyta</taxon>
        <taxon>Mamiellophyceae</taxon>
        <taxon>Mamiellales</taxon>
        <taxon>Bathycoccaceae</taxon>
        <taxon>Ostreococcus</taxon>
    </lineage>
</organism>
<dbReference type="GO" id="GO:0005743">
    <property type="term" value="C:mitochondrial inner membrane"/>
    <property type="evidence" value="ECO:0007669"/>
    <property type="project" value="UniProtKB-SubCell"/>
</dbReference>
<dbReference type="InterPro" id="IPR000640">
    <property type="entry name" value="EFG_V-like"/>
</dbReference>
<keyword evidence="5 8" id="KW-0496">Mitochondrion</keyword>
<dbReference type="InterPro" id="IPR009000">
    <property type="entry name" value="Transl_B-barrel_sf"/>
</dbReference>
<evidence type="ECO:0000256" key="5">
    <source>
        <dbReference type="ARBA" id="ARBA00023128"/>
    </source>
</evidence>
<reference evidence="10" key="1">
    <citation type="submission" date="2017-04" db="EMBL/GenBank/DDBJ databases">
        <title>Population genomics of picophytoplankton unveils novel chromosome hypervariability.</title>
        <authorList>
            <consortium name="DOE Joint Genome Institute"/>
            <person name="Blanc-Mathieu R."/>
            <person name="Krasovec M."/>
            <person name="Hebrard M."/>
            <person name="Yau S."/>
            <person name="Desgranges E."/>
            <person name="Martin J."/>
            <person name="Schackwitz W."/>
            <person name="Kuo A."/>
            <person name="Salin G."/>
            <person name="Donnadieu C."/>
            <person name="Desdevises Y."/>
            <person name="Sanchez-Ferandin S."/>
            <person name="Moreau H."/>
            <person name="Rivals E."/>
            <person name="Grigoriev I.V."/>
            <person name="Grimsley N."/>
            <person name="Eyre-Walker A."/>
            <person name="Piganeau G."/>
        </authorList>
    </citation>
    <scope>NUCLEOTIDE SEQUENCE [LARGE SCALE GENOMIC DNA]</scope>
    <source>
        <strain evidence="10">RCC 1115</strain>
    </source>
</reference>
<evidence type="ECO:0000259" key="9">
    <source>
        <dbReference type="PROSITE" id="PS51722"/>
    </source>
</evidence>
<evidence type="ECO:0000256" key="4">
    <source>
        <dbReference type="ARBA" id="ARBA00022801"/>
    </source>
</evidence>
<dbReference type="EMBL" id="KZ155832">
    <property type="protein sequence ID" value="OUS43325.1"/>
    <property type="molecule type" value="Genomic_DNA"/>
</dbReference>
<dbReference type="NCBIfam" id="TIGR00231">
    <property type="entry name" value="small_GTP"/>
    <property type="match status" value="1"/>
</dbReference>
<dbReference type="GO" id="GO:0003924">
    <property type="term" value="F:GTPase activity"/>
    <property type="evidence" value="ECO:0007669"/>
    <property type="project" value="UniProtKB-UniRule"/>
</dbReference>
<dbReference type="Pfam" id="PF06421">
    <property type="entry name" value="LepA_C"/>
    <property type="match status" value="1"/>
</dbReference>
<dbReference type="PANTHER" id="PTHR43512">
    <property type="entry name" value="TRANSLATION FACTOR GUF1-RELATED"/>
    <property type="match status" value="1"/>
</dbReference>
<dbReference type="GO" id="GO:0097177">
    <property type="term" value="F:mitochondrial ribosome binding"/>
    <property type="evidence" value="ECO:0007669"/>
    <property type="project" value="TreeGrafter"/>
</dbReference>
<dbReference type="SUPFAM" id="SSF54980">
    <property type="entry name" value="EF-G C-terminal domain-like"/>
    <property type="match status" value="2"/>
</dbReference>
<dbReference type="AlphaFoldDB" id="A0A1Y5I8H6"/>
<dbReference type="Gene3D" id="2.40.30.10">
    <property type="entry name" value="Translation factors"/>
    <property type="match status" value="1"/>
</dbReference>
<dbReference type="FunFam" id="3.30.70.870:FF:000004">
    <property type="entry name" value="Translation factor GUF1, mitochondrial"/>
    <property type="match status" value="1"/>
</dbReference>
<comment type="similarity">
    <text evidence="1">Belongs to the TRAFAC class translation factor GTPase superfamily. Classic translation factor GTPase family. LepA subfamily.</text>
</comment>
<dbReference type="InterPro" id="IPR035654">
    <property type="entry name" value="LepA_IV"/>
</dbReference>
<keyword evidence="4 8" id="KW-0378">Hydrolase</keyword>
<evidence type="ECO:0000256" key="3">
    <source>
        <dbReference type="ARBA" id="ARBA00022792"/>
    </source>
</evidence>
<dbReference type="HAMAP" id="MF_00071">
    <property type="entry name" value="LepA"/>
    <property type="match status" value="1"/>
</dbReference>
<keyword evidence="2 8" id="KW-0547">Nucleotide-binding</keyword>
<dbReference type="PROSITE" id="PS51722">
    <property type="entry name" value="G_TR_2"/>
    <property type="match status" value="1"/>
</dbReference>
<dbReference type="InterPro" id="IPR027417">
    <property type="entry name" value="P-loop_NTPase"/>
</dbReference>
<accession>A0A1Y5I8H6</accession>
<dbReference type="Gene3D" id="3.30.70.2570">
    <property type="entry name" value="Elongation factor 4, C-terminal domain"/>
    <property type="match status" value="1"/>
</dbReference>
<dbReference type="NCBIfam" id="TIGR01393">
    <property type="entry name" value="lepA"/>
    <property type="match status" value="1"/>
</dbReference>
<dbReference type="GO" id="GO:0045727">
    <property type="term" value="P:positive regulation of translation"/>
    <property type="evidence" value="ECO:0007669"/>
    <property type="project" value="UniProtKB-UniRule"/>
</dbReference>
<feature type="binding site" evidence="8">
    <location>
        <begin position="142"/>
        <end position="146"/>
    </location>
    <ligand>
        <name>GTP</name>
        <dbReference type="ChEBI" id="CHEBI:37565"/>
    </ligand>
</feature>
<dbReference type="SUPFAM" id="SSF50447">
    <property type="entry name" value="Translation proteins"/>
    <property type="match status" value="1"/>
</dbReference>
<protein>
    <recommendedName>
        <fullName evidence="8">Translation factor GUF1 homolog, mitochondrial</fullName>
        <ecNumber evidence="8">3.6.5.n1</ecNumber>
    </recommendedName>
    <alternativeName>
        <fullName evidence="8">Elongation factor 4 homolog</fullName>
        <shortName evidence="8">EF-4</shortName>
    </alternativeName>
    <alternativeName>
        <fullName evidence="8">GTPase GUF1 homolog</fullName>
    </alternativeName>
    <alternativeName>
        <fullName evidence="8">Ribosomal back-translocase</fullName>
    </alternativeName>
</protein>
<dbReference type="PROSITE" id="PS00301">
    <property type="entry name" value="G_TR_1"/>
    <property type="match status" value="1"/>
</dbReference>
<evidence type="ECO:0000313" key="10">
    <source>
        <dbReference type="EMBL" id="OUS43325.1"/>
    </source>
</evidence>
<dbReference type="Pfam" id="PF00009">
    <property type="entry name" value="GTP_EFTU"/>
    <property type="match status" value="1"/>
</dbReference>
<dbReference type="PRINTS" id="PR00315">
    <property type="entry name" value="ELONGATNFCT"/>
</dbReference>
<dbReference type="GO" id="GO:0006412">
    <property type="term" value="P:translation"/>
    <property type="evidence" value="ECO:0007669"/>
    <property type="project" value="UniProtKB-KW"/>
</dbReference>
<dbReference type="InterPro" id="IPR005225">
    <property type="entry name" value="Small_GTP-bd"/>
</dbReference>
<dbReference type="EC" id="3.6.5.n1" evidence="8"/>
<feature type="domain" description="Tr-type G" evidence="9">
    <location>
        <begin position="63"/>
        <end position="249"/>
    </location>
</feature>
<evidence type="ECO:0000256" key="1">
    <source>
        <dbReference type="ARBA" id="ARBA00005454"/>
    </source>
</evidence>
<dbReference type="InterPro" id="IPR031157">
    <property type="entry name" value="G_TR_CS"/>
</dbReference>
<keyword evidence="6 8" id="KW-0342">GTP-binding</keyword>